<accession>A0A0R1SL67</accession>
<reference evidence="3 4" key="1">
    <citation type="journal article" date="2015" name="Genome Announc.">
        <title>Expanding the biotechnology potential of lactobacilli through comparative genomics of 213 strains and associated genera.</title>
        <authorList>
            <person name="Sun Z."/>
            <person name="Harris H.M."/>
            <person name="McCann A."/>
            <person name="Guo C."/>
            <person name="Argimon S."/>
            <person name="Zhang W."/>
            <person name="Yang X."/>
            <person name="Jeffery I.B."/>
            <person name="Cooney J.C."/>
            <person name="Kagawa T.F."/>
            <person name="Liu W."/>
            <person name="Song Y."/>
            <person name="Salvetti E."/>
            <person name="Wrobel A."/>
            <person name="Rasinkangas P."/>
            <person name="Parkhill J."/>
            <person name="Rea M.C."/>
            <person name="O'Sullivan O."/>
            <person name="Ritari J."/>
            <person name="Douillard F.P."/>
            <person name="Paul Ross R."/>
            <person name="Yang R."/>
            <person name="Briner A.E."/>
            <person name="Felis G.E."/>
            <person name="de Vos W.M."/>
            <person name="Barrangou R."/>
            <person name="Klaenhammer T.R."/>
            <person name="Caufield P.W."/>
            <person name="Cui Y."/>
            <person name="Zhang H."/>
            <person name="O'Toole P.W."/>
        </authorList>
    </citation>
    <scope>NUCLEOTIDE SEQUENCE [LARGE SCALE GENOMIC DNA]</scope>
    <source>
        <strain evidence="3 4">DSM 14857</strain>
    </source>
</reference>
<gene>
    <name evidence="3" type="ORF">FC27_GL000434</name>
</gene>
<dbReference type="GO" id="GO:0008289">
    <property type="term" value="F:lipid binding"/>
    <property type="evidence" value="ECO:0007669"/>
    <property type="project" value="UniProtKB-KW"/>
</dbReference>
<comment type="function">
    <text evidence="1">May bind long-chain fatty acids, such as palmitate, and may play a role in lipid transport or fatty acid metabolism.</text>
</comment>
<protein>
    <recommendedName>
        <fullName evidence="5">DegV family protein</fullName>
    </recommendedName>
</protein>
<dbReference type="Pfam" id="PF02645">
    <property type="entry name" value="DegV"/>
    <property type="match status" value="1"/>
</dbReference>
<dbReference type="InterPro" id="IPR003797">
    <property type="entry name" value="DegV"/>
</dbReference>
<dbReference type="STRING" id="1423815.FC27_GL000434"/>
<dbReference type="Gene3D" id="3.40.50.10170">
    <property type="match status" value="1"/>
</dbReference>
<proteinExistence type="predicted"/>
<dbReference type="NCBIfam" id="TIGR00762">
    <property type="entry name" value="DegV"/>
    <property type="match status" value="1"/>
</dbReference>
<evidence type="ECO:0000313" key="3">
    <source>
        <dbReference type="EMBL" id="KRL66696.1"/>
    </source>
</evidence>
<keyword evidence="4" id="KW-1185">Reference proteome</keyword>
<dbReference type="SUPFAM" id="SSF82549">
    <property type="entry name" value="DAK1/DegV-like"/>
    <property type="match status" value="1"/>
</dbReference>
<evidence type="ECO:0000313" key="4">
    <source>
        <dbReference type="Proteomes" id="UP000051647"/>
    </source>
</evidence>
<dbReference type="PANTHER" id="PTHR33434">
    <property type="entry name" value="DEGV DOMAIN-CONTAINING PROTEIN DR_1986-RELATED"/>
    <property type="match status" value="1"/>
</dbReference>
<dbReference type="PATRIC" id="fig|1423815.3.peg.441"/>
<evidence type="ECO:0000256" key="2">
    <source>
        <dbReference type="ARBA" id="ARBA00023121"/>
    </source>
</evidence>
<dbReference type="EMBL" id="AZFA01000012">
    <property type="protein sequence ID" value="KRL66696.1"/>
    <property type="molecule type" value="Genomic_DNA"/>
</dbReference>
<dbReference type="AlphaFoldDB" id="A0A0R1SL67"/>
<dbReference type="OrthoDB" id="9775494at2"/>
<evidence type="ECO:0000256" key="1">
    <source>
        <dbReference type="ARBA" id="ARBA00003238"/>
    </source>
</evidence>
<dbReference type="InterPro" id="IPR050270">
    <property type="entry name" value="DegV_domain_contain"/>
</dbReference>
<dbReference type="eggNOG" id="COG1307">
    <property type="taxonomic scope" value="Bacteria"/>
</dbReference>
<dbReference type="Gene3D" id="3.30.1180.10">
    <property type="match status" value="1"/>
</dbReference>
<name>A0A0R1SL67_9LACO</name>
<organism evidence="3 4">
    <name type="scientific">Companilactobacillus versmoldensis DSM 14857 = KCTC 3814</name>
    <dbReference type="NCBI Taxonomy" id="1423815"/>
    <lineage>
        <taxon>Bacteria</taxon>
        <taxon>Bacillati</taxon>
        <taxon>Bacillota</taxon>
        <taxon>Bacilli</taxon>
        <taxon>Lactobacillales</taxon>
        <taxon>Lactobacillaceae</taxon>
        <taxon>Companilactobacillus</taxon>
    </lineage>
</organism>
<sequence>MPTAVVTDTAAYLTPEQIKKYHVTVLPITVILGEQQYKETEELDLPTFYNYLKTEKDLPTTSQVSMGQIEQAYDRLASEGYDSIISIHLSSGITSFMDNLRMFCKTYDKAKIYPFDSLVASAGEADLVLLAAALVQKGKTPEQIMPKLEELRSTRDVYFAVDDLKHLMRTGRLSNRSAFVGNLLNIKPLLTFDPEGKIVAIDKERTMKRCLRMILQKMQNNFEKVDYPILATVIDANNEEVAQNWVDQLQETFPDIRIARSQLGPAISVHTGEKTMGILWDRDWKTMLD</sequence>
<keyword evidence="2" id="KW-0446">Lipid-binding</keyword>
<dbReference type="RefSeq" id="WP_010624342.1">
    <property type="nucleotide sequence ID" value="NZ_AZFA01000012.1"/>
</dbReference>
<dbReference type="Proteomes" id="UP000051647">
    <property type="component" value="Unassembled WGS sequence"/>
</dbReference>
<evidence type="ECO:0008006" key="5">
    <source>
        <dbReference type="Google" id="ProtNLM"/>
    </source>
</evidence>
<dbReference type="PANTHER" id="PTHR33434:SF2">
    <property type="entry name" value="FATTY ACID-BINDING PROTEIN TM_1468"/>
    <property type="match status" value="1"/>
</dbReference>
<dbReference type="PROSITE" id="PS51482">
    <property type="entry name" value="DEGV"/>
    <property type="match status" value="1"/>
</dbReference>
<comment type="caution">
    <text evidence="3">The sequence shown here is derived from an EMBL/GenBank/DDBJ whole genome shotgun (WGS) entry which is preliminary data.</text>
</comment>
<dbReference type="InterPro" id="IPR043168">
    <property type="entry name" value="DegV_C"/>
</dbReference>